<feature type="chain" id="PRO_5042133287" evidence="2">
    <location>
        <begin position="30"/>
        <end position="119"/>
    </location>
</feature>
<keyword evidence="4" id="KW-1185">Reference proteome</keyword>
<feature type="compositionally biased region" description="Basic residues" evidence="1">
    <location>
        <begin position="89"/>
        <end position="119"/>
    </location>
</feature>
<name>A0AAD4T8N0_9MAGN</name>
<evidence type="ECO:0000256" key="2">
    <source>
        <dbReference type="SAM" id="SignalP"/>
    </source>
</evidence>
<comment type="caution">
    <text evidence="3">The sequence shown here is derived from an EMBL/GenBank/DDBJ whole genome shotgun (WGS) entry which is preliminary data.</text>
</comment>
<feature type="signal peptide" evidence="2">
    <location>
        <begin position="1"/>
        <end position="29"/>
    </location>
</feature>
<dbReference type="Proteomes" id="UP001202328">
    <property type="component" value="Unassembled WGS sequence"/>
</dbReference>
<feature type="region of interest" description="Disordered" evidence="1">
    <location>
        <begin position="68"/>
        <end position="119"/>
    </location>
</feature>
<proteinExistence type="predicted"/>
<evidence type="ECO:0000313" key="4">
    <source>
        <dbReference type="Proteomes" id="UP001202328"/>
    </source>
</evidence>
<gene>
    <name evidence="3" type="ORF">MKW98_003517</name>
</gene>
<evidence type="ECO:0000313" key="3">
    <source>
        <dbReference type="EMBL" id="KAI3946954.1"/>
    </source>
</evidence>
<reference evidence="3" key="1">
    <citation type="submission" date="2022-04" db="EMBL/GenBank/DDBJ databases">
        <title>A functionally conserved STORR gene fusion in Papaver species that diverged 16.8 million years ago.</title>
        <authorList>
            <person name="Catania T."/>
        </authorList>
    </citation>
    <scope>NUCLEOTIDE SEQUENCE</scope>
    <source>
        <strain evidence="3">S-188037</strain>
    </source>
</reference>
<sequence length="119" mass="13522">MAPSMNRFCVVVLLVLIASTSLFVDKAQAYGFHSCMNVCRASYLLCANYCFASSLGYNEQLMQQKTGGSKYNKDLPHYQTPKVQGGEKHLKHSYPKHPHSKHNKNVKIRHSKHSKHAHH</sequence>
<accession>A0AAD4T8N0</accession>
<dbReference type="AlphaFoldDB" id="A0AAD4T8N0"/>
<evidence type="ECO:0000256" key="1">
    <source>
        <dbReference type="SAM" id="MobiDB-lite"/>
    </source>
</evidence>
<keyword evidence="2" id="KW-0732">Signal</keyword>
<dbReference type="EMBL" id="JAJJMB010003633">
    <property type="protein sequence ID" value="KAI3946954.1"/>
    <property type="molecule type" value="Genomic_DNA"/>
</dbReference>
<protein>
    <submittedName>
        <fullName evidence="3">Uncharacterized protein</fullName>
    </submittedName>
</protein>
<organism evidence="3 4">
    <name type="scientific">Papaver atlanticum</name>
    <dbReference type="NCBI Taxonomy" id="357466"/>
    <lineage>
        <taxon>Eukaryota</taxon>
        <taxon>Viridiplantae</taxon>
        <taxon>Streptophyta</taxon>
        <taxon>Embryophyta</taxon>
        <taxon>Tracheophyta</taxon>
        <taxon>Spermatophyta</taxon>
        <taxon>Magnoliopsida</taxon>
        <taxon>Ranunculales</taxon>
        <taxon>Papaveraceae</taxon>
        <taxon>Papaveroideae</taxon>
        <taxon>Papaver</taxon>
    </lineage>
</organism>